<organism evidence="1 2">
    <name type="scientific">Streptomyces mauvecolor</name>
    <dbReference type="NCBI Taxonomy" id="58345"/>
    <lineage>
        <taxon>Bacteria</taxon>
        <taxon>Bacillati</taxon>
        <taxon>Actinomycetota</taxon>
        <taxon>Actinomycetes</taxon>
        <taxon>Kitasatosporales</taxon>
        <taxon>Streptomycetaceae</taxon>
        <taxon>Streptomyces</taxon>
    </lineage>
</organism>
<gene>
    <name evidence="1" type="ORF">ACFPFX_26000</name>
</gene>
<evidence type="ECO:0000313" key="1">
    <source>
        <dbReference type="EMBL" id="MFC4959746.1"/>
    </source>
</evidence>
<proteinExistence type="predicted"/>
<reference evidence="2" key="1">
    <citation type="journal article" date="2019" name="Int. J. Syst. Evol. Microbiol.">
        <title>The Global Catalogue of Microorganisms (GCM) 10K type strain sequencing project: providing services to taxonomists for standard genome sequencing and annotation.</title>
        <authorList>
            <consortium name="The Broad Institute Genomics Platform"/>
            <consortium name="The Broad Institute Genome Sequencing Center for Infectious Disease"/>
            <person name="Wu L."/>
            <person name="Ma J."/>
        </authorList>
    </citation>
    <scope>NUCLEOTIDE SEQUENCE [LARGE SCALE GENOMIC DNA]</scope>
    <source>
        <strain evidence="2">CCM 7224</strain>
    </source>
</reference>
<dbReference type="RefSeq" id="WP_344380600.1">
    <property type="nucleotide sequence ID" value="NZ_BAAASQ010000049.1"/>
</dbReference>
<dbReference type="Proteomes" id="UP001595834">
    <property type="component" value="Unassembled WGS sequence"/>
</dbReference>
<accession>A0ABV9UVT4</accession>
<keyword evidence="2" id="KW-1185">Reference proteome</keyword>
<name>A0ABV9UVT4_9ACTN</name>
<comment type="caution">
    <text evidence="1">The sequence shown here is derived from an EMBL/GenBank/DDBJ whole genome shotgun (WGS) entry which is preliminary data.</text>
</comment>
<dbReference type="EMBL" id="JBHSIZ010000035">
    <property type="protein sequence ID" value="MFC4959746.1"/>
    <property type="molecule type" value="Genomic_DNA"/>
</dbReference>
<protein>
    <submittedName>
        <fullName evidence="1">Uncharacterized protein</fullName>
    </submittedName>
</protein>
<sequence length="380" mass="41822">MDPGLEPVRNVLTAGGAKAGLKWLTQPSARRILDALADGTCSLTHEGLDTLLPNKSVSFLRATLVTAGVLPARDEQFAALEKWITSTTEAVTDDGERQLVRRFATWHHLRRLRRQAPKHPVTSNQSASVRSAVRAAVTLLGWLREQDTALALCTQSHLDEWIDGGPTTRYSARGFIEWCRKNRHIGKDLEIATREKQSHVQPTDEDERWAVSRRLMHDDDIAIEDRFAGLLVLLYAQPISVVSELPVTAVITEGPQTSLRLGDTPLLLPDPLDTIARRLLARRRGHTTTGTLSDSPWLFPGAFPGQHLSHPHLRKRLNRLGIYSRPGRASALMGLSTQLPAAVLTELLGISPGTATAWTQSGGNWARYAAELQSRSQPAG</sequence>
<evidence type="ECO:0000313" key="2">
    <source>
        <dbReference type="Proteomes" id="UP001595834"/>
    </source>
</evidence>